<comment type="catalytic activity">
    <reaction evidence="22">
        <text>7,8-dihydropteroate + L-glutamate + ATP = 7,8-dihydrofolate + ADP + phosphate + H(+)</text>
        <dbReference type="Rhea" id="RHEA:23584"/>
        <dbReference type="ChEBI" id="CHEBI:15378"/>
        <dbReference type="ChEBI" id="CHEBI:17839"/>
        <dbReference type="ChEBI" id="CHEBI:29985"/>
        <dbReference type="ChEBI" id="CHEBI:30616"/>
        <dbReference type="ChEBI" id="CHEBI:43474"/>
        <dbReference type="ChEBI" id="CHEBI:57451"/>
        <dbReference type="ChEBI" id="CHEBI:456216"/>
        <dbReference type="EC" id="6.3.2.12"/>
    </reaction>
</comment>
<comment type="catalytic activity">
    <reaction evidence="21">
        <text>(6R)-5,10-methylenetetrahydrofolyl-(gamma-L-Glu)(n) + L-glutamate + ATP = (6R)-5,10-methylenetetrahydrofolyl-(gamma-L-Glu)(n+1) + ADP + phosphate + H(+)</text>
        <dbReference type="Rhea" id="RHEA:51912"/>
        <dbReference type="Rhea" id="RHEA-COMP:13257"/>
        <dbReference type="Rhea" id="RHEA-COMP:13258"/>
        <dbReference type="ChEBI" id="CHEBI:15378"/>
        <dbReference type="ChEBI" id="CHEBI:29985"/>
        <dbReference type="ChEBI" id="CHEBI:30616"/>
        <dbReference type="ChEBI" id="CHEBI:43474"/>
        <dbReference type="ChEBI" id="CHEBI:136572"/>
        <dbReference type="ChEBI" id="CHEBI:456216"/>
        <dbReference type="EC" id="6.3.2.17"/>
    </reaction>
</comment>
<dbReference type="GO" id="GO:0004326">
    <property type="term" value="F:tetrahydrofolylpolyglutamate synthase activity"/>
    <property type="evidence" value="ECO:0007669"/>
    <property type="project" value="UniProtKB-EC"/>
</dbReference>
<evidence type="ECO:0000256" key="1">
    <source>
        <dbReference type="ARBA" id="ARBA00001946"/>
    </source>
</evidence>
<comment type="cofactor">
    <cofactor evidence="1">
        <name>Mg(2+)</name>
        <dbReference type="ChEBI" id="CHEBI:18420"/>
    </cofactor>
</comment>
<dbReference type="NCBIfam" id="NF008101">
    <property type="entry name" value="PRK10846.1"/>
    <property type="match status" value="1"/>
</dbReference>
<dbReference type="UniPathway" id="UPA00077">
    <property type="reaction ID" value="UER00157"/>
</dbReference>
<protein>
    <recommendedName>
        <fullName evidence="9">Dihydrofolate synthase/folylpolyglutamate synthase</fullName>
        <ecNumber evidence="7">6.3.2.12</ecNumber>
        <ecNumber evidence="8">6.3.2.17</ecNumber>
    </recommendedName>
    <alternativeName>
        <fullName evidence="18">Folylpoly-gamma-glutamate synthetase-dihydrofolate synthetase</fullName>
    </alternativeName>
    <alternativeName>
        <fullName evidence="16">Folylpolyglutamate synthetase</fullName>
    </alternativeName>
    <alternativeName>
        <fullName evidence="17">Tetrahydrofolylpolyglutamate synthase</fullName>
    </alternativeName>
</protein>
<dbReference type="PIRSF" id="PIRSF001563">
    <property type="entry name" value="Folylpolyglu_synth"/>
    <property type="match status" value="1"/>
</dbReference>
<dbReference type="KEGG" id="htr:EPV75_04585"/>
<comment type="function">
    <text evidence="2">Functions in two distinct reactions of the de novo folate biosynthetic pathway. Catalyzes the addition of a glutamate residue to dihydropteroate (7,8-dihydropteroate or H2Pte) to form dihydrofolate (7,8-dihydrofolate monoglutamate or H2Pte-Glu). Also catalyzes successive additions of L-glutamate to tetrahydrofolate or 10-formyltetrahydrofolate or 5,10-methylenetetrahydrofolate, leading to folylpolyglutamate derivatives.</text>
</comment>
<keyword evidence="11" id="KW-0479">Metal-binding</keyword>
<evidence type="ECO:0000256" key="7">
    <source>
        <dbReference type="ARBA" id="ARBA00013023"/>
    </source>
</evidence>
<evidence type="ECO:0000313" key="26">
    <source>
        <dbReference type="EMBL" id="QAB14998.1"/>
    </source>
</evidence>
<comment type="subunit">
    <text evidence="6">Monomer.</text>
</comment>
<keyword evidence="12 23" id="KW-0547">Nucleotide-binding</keyword>
<dbReference type="PANTHER" id="PTHR11136">
    <property type="entry name" value="FOLYLPOLYGLUTAMATE SYNTHASE-RELATED"/>
    <property type="match status" value="1"/>
</dbReference>
<dbReference type="EC" id="6.3.2.12" evidence="7"/>
<comment type="pathway">
    <text evidence="3">Cofactor biosynthesis; tetrahydrofolate biosynthesis; 7,8-dihydrofolate from 2-amino-4-hydroxy-6-hydroxymethyl-7,8-dihydropteridine diphosphate and 4-aminobenzoate: step 2/2.</text>
</comment>
<evidence type="ECO:0000256" key="6">
    <source>
        <dbReference type="ARBA" id="ARBA00011245"/>
    </source>
</evidence>
<comment type="catalytic activity">
    <reaction evidence="19">
        <text>(6S)-5,6,7,8-tetrahydrofolyl-(gamma-L-Glu)(n) + L-glutamate + ATP = (6S)-5,6,7,8-tetrahydrofolyl-(gamma-L-Glu)(n+1) + ADP + phosphate + H(+)</text>
        <dbReference type="Rhea" id="RHEA:10580"/>
        <dbReference type="Rhea" id="RHEA-COMP:14738"/>
        <dbReference type="Rhea" id="RHEA-COMP:14740"/>
        <dbReference type="ChEBI" id="CHEBI:15378"/>
        <dbReference type="ChEBI" id="CHEBI:29985"/>
        <dbReference type="ChEBI" id="CHEBI:30616"/>
        <dbReference type="ChEBI" id="CHEBI:43474"/>
        <dbReference type="ChEBI" id="CHEBI:141005"/>
        <dbReference type="ChEBI" id="CHEBI:456216"/>
        <dbReference type="EC" id="6.3.2.17"/>
    </reaction>
</comment>
<dbReference type="GO" id="GO:0046656">
    <property type="term" value="P:folic acid biosynthetic process"/>
    <property type="evidence" value="ECO:0007669"/>
    <property type="project" value="UniProtKB-KW"/>
</dbReference>
<dbReference type="InterPro" id="IPR001645">
    <property type="entry name" value="Folylpolyglutamate_synth"/>
</dbReference>
<dbReference type="GO" id="GO:0005737">
    <property type="term" value="C:cytoplasm"/>
    <property type="evidence" value="ECO:0007669"/>
    <property type="project" value="TreeGrafter"/>
</dbReference>
<name>A0A410H235_9GAMM</name>
<evidence type="ECO:0000256" key="10">
    <source>
        <dbReference type="ARBA" id="ARBA00022598"/>
    </source>
</evidence>
<gene>
    <name evidence="26" type="ORF">EPV75_04585</name>
</gene>
<dbReference type="GO" id="GO:0005524">
    <property type="term" value="F:ATP binding"/>
    <property type="evidence" value="ECO:0007669"/>
    <property type="project" value="UniProtKB-KW"/>
</dbReference>
<keyword evidence="13 23" id="KW-0067">ATP-binding</keyword>
<comment type="pathway">
    <text evidence="4">Cofactor biosynthesis; tetrahydrofolylpolyglutamate biosynthesis.</text>
</comment>
<evidence type="ECO:0000256" key="14">
    <source>
        <dbReference type="ARBA" id="ARBA00022842"/>
    </source>
</evidence>
<dbReference type="SUPFAM" id="SSF53623">
    <property type="entry name" value="MurD-like peptide ligases, catalytic domain"/>
    <property type="match status" value="1"/>
</dbReference>
<evidence type="ECO:0000256" key="5">
    <source>
        <dbReference type="ARBA" id="ARBA00008276"/>
    </source>
</evidence>
<keyword evidence="14" id="KW-0460">Magnesium</keyword>
<evidence type="ECO:0000256" key="4">
    <source>
        <dbReference type="ARBA" id="ARBA00005150"/>
    </source>
</evidence>
<evidence type="ECO:0000256" key="8">
    <source>
        <dbReference type="ARBA" id="ARBA00013025"/>
    </source>
</evidence>
<evidence type="ECO:0000256" key="2">
    <source>
        <dbReference type="ARBA" id="ARBA00002714"/>
    </source>
</evidence>
<dbReference type="GO" id="GO:0046872">
    <property type="term" value="F:metal ion binding"/>
    <property type="evidence" value="ECO:0007669"/>
    <property type="project" value="UniProtKB-KW"/>
</dbReference>
<dbReference type="Gene3D" id="3.90.190.20">
    <property type="entry name" value="Mur ligase, C-terminal domain"/>
    <property type="match status" value="1"/>
</dbReference>
<dbReference type="EMBL" id="CP035033">
    <property type="protein sequence ID" value="QAB14998.1"/>
    <property type="molecule type" value="Genomic_DNA"/>
</dbReference>
<evidence type="ECO:0000256" key="21">
    <source>
        <dbReference type="ARBA" id="ARBA00049035"/>
    </source>
</evidence>
<dbReference type="GO" id="GO:0008841">
    <property type="term" value="F:dihydrofolate synthase activity"/>
    <property type="evidence" value="ECO:0007669"/>
    <property type="project" value="UniProtKB-EC"/>
</dbReference>
<evidence type="ECO:0000313" key="27">
    <source>
        <dbReference type="Proteomes" id="UP000285478"/>
    </source>
</evidence>
<evidence type="ECO:0000256" key="3">
    <source>
        <dbReference type="ARBA" id="ARBA00004799"/>
    </source>
</evidence>
<dbReference type="FunFam" id="3.40.1190.10:FF:000004">
    <property type="entry name" value="Dihydrofolate synthase/folylpolyglutamate synthase"/>
    <property type="match status" value="1"/>
</dbReference>
<feature type="domain" description="Mur ligase central" evidence="25">
    <location>
        <begin position="50"/>
        <end position="192"/>
    </location>
</feature>
<keyword evidence="27" id="KW-1185">Reference proteome</keyword>
<dbReference type="Gene3D" id="3.40.1190.10">
    <property type="entry name" value="Mur-like, catalytic domain"/>
    <property type="match status" value="1"/>
</dbReference>
<evidence type="ECO:0000256" key="22">
    <source>
        <dbReference type="ARBA" id="ARBA00049161"/>
    </source>
</evidence>
<keyword evidence="15" id="KW-0289">Folate biosynthesis</keyword>
<dbReference type="Pfam" id="PF08245">
    <property type="entry name" value="Mur_ligase_M"/>
    <property type="match status" value="1"/>
</dbReference>
<evidence type="ECO:0000259" key="25">
    <source>
        <dbReference type="Pfam" id="PF08245"/>
    </source>
</evidence>
<feature type="domain" description="Mur ligase C-terminal" evidence="24">
    <location>
        <begin position="290"/>
        <end position="395"/>
    </location>
</feature>
<evidence type="ECO:0000256" key="12">
    <source>
        <dbReference type="ARBA" id="ARBA00022741"/>
    </source>
</evidence>
<proteinExistence type="inferred from homology"/>
<organism evidence="26 27">
    <name type="scientific">Hydrogenovibrio thermophilus</name>
    <dbReference type="NCBI Taxonomy" id="265883"/>
    <lineage>
        <taxon>Bacteria</taxon>
        <taxon>Pseudomonadati</taxon>
        <taxon>Pseudomonadota</taxon>
        <taxon>Gammaproteobacteria</taxon>
        <taxon>Thiotrichales</taxon>
        <taxon>Piscirickettsiaceae</taxon>
        <taxon>Hydrogenovibrio</taxon>
    </lineage>
</organism>
<dbReference type="EC" id="6.3.2.17" evidence="8"/>
<dbReference type="SUPFAM" id="SSF53244">
    <property type="entry name" value="MurD-like peptide ligases, peptide-binding domain"/>
    <property type="match status" value="1"/>
</dbReference>
<evidence type="ECO:0000256" key="13">
    <source>
        <dbReference type="ARBA" id="ARBA00022840"/>
    </source>
</evidence>
<dbReference type="NCBIfam" id="TIGR01499">
    <property type="entry name" value="folC"/>
    <property type="match status" value="1"/>
</dbReference>
<sequence>MKPTSHSSLQAWIDWLVSLHAEEIDLGIERVKSVAEIMGLLPMAPTVISVAGTNGKGSSVAMLNAIYQAAGFRTGVFTSPHLLRFNERILLAGHEATDQQIVDAFCAIEAARGQVKLTYFEFSTLAALWLFAKHSLDVVILEVGLGGRLDAVNLVDADASLITAIDVDHQDWLGSDRSQIAVEKAGIMRSGRPSVCSDADAPTTLLYYAEQYQVPLQLLGRDFGYVENDQAWSFGSEGSVRDGLPMPALKGRFQLQNAAGVLALIEQLQARLPVSEAAMHMGLETVTHAGRLQSIERGAQHWLVDVAHNPQAAMELARFLDTQPIMDVAIFSVLADKDALPMVQAVAPYVKKWAIADLAVPRAMSLENLKALLLRAGVSANNIVEYSDISEAVAAHHDEPWERMLVWGSFFTVSQALACLNHD</sequence>
<evidence type="ECO:0000256" key="16">
    <source>
        <dbReference type="ARBA" id="ARBA00030048"/>
    </source>
</evidence>
<evidence type="ECO:0000256" key="18">
    <source>
        <dbReference type="ARBA" id="ARBA00032510"/>
    </source>
</evidence>
<reference evidence="26 27" key="1">
    <citation type="journal article" date="2018" name="Environ. Microbiol.">
        <title>Genomes of ubiquitous marine and hypersaline Hydrogenovibrio, Thiomicrorhabdus and Thiomicrospira spp. encode a diversity of mechanisms to sustain chemolithoautotrophy in heterogeneous environments.</title>
        <authorList>
            <person name="Scott K.M."/>
            <person name="Williams J."/>
            <person name="Porter C.M.B."/>
            <person name="Russel S."/>
            <person name="Harmer T.L."/>
            <person name="Paul J.H."/>
            <person name="Antonen K.M."/>
            <person name="Bridges M.K."/>
            <person name="Camper G.J."/>
            <person name="Campla C.K."/>
            <person name="Casella L.G."/>
            <person name="Chase E."/>
            <person name="Conrad J.W."/>
            <person name="Cruz M.C."/>
            <person name="Dunlap D.S."/>
            <person name="Duran L."/>
            <person name="Fahsbender E.M."/>
            <person name="Goldsmith D.B."/>
            <person name="Keeley R.F."/>
            <person name="Kondoff M.R."/>
            <person name="Kussy B.I."/>
            <person name="Lane M.K."/>
            <person name="Lawler S."/>
            <person name="Leigh B.A."/>
            <person name="Lewis C."/>
            <person name="Lostal L.M."/>
            <person name="Marking D."/>
            <person name="Mancera P.A."/>
            <person name="McClenthan E.C."/>
            <person name="McIntyre E.A."/>
            <person name="Mine J.A."/>
            <person name="Modi S."/>
            <person name="Moore B.D."/>
            <person name="Morgan W.A."/>
            <person name="Nelson K.M."/>
            <person name="Nguyen K.N."/>
            <person name="Ogburn N."/>
            <person name="Parrino D.G."/>
            <person name="Pedapudi A.D."/>
            <person name="Pelham R.P."/>
            <person name="Preece A.M."/>
            <person name="Rampersad E.A."/>
            <person name="Richardson J.C."/>
            <person name="Rodgers C.M."/>
            <person name="Schaffer B.L."/>
            <person name="Sheridan N.E."/>
            <person name="Solone M.R."/>
            <person name="Staley Z.R."/>
            <person name="Tabuchi M."/>
            <person name="Waide R.J."/>
            <person name="Wanjugi P.W."/>
            <person name="Young S."/>
            <person name="Clum A."/>
            <person name="Daum C."/>
            <person name="Huntemann M."/>
            <person name="Ivanova N."/>
            <person name="Kyrpides N."/>
            <person name="Mikhailova N."/>
            <person name="Palaniappan K."/>
            <person name="Pillay M."/>
            <person name="Reddy T.B.K."/>
            <person name="Shapiro N."/>
            <person name="Stamatis D."/>
            <person name="Varghese N."/>
            <person name="Woyke T."/>
            <person name="Boden R."/>
            <person name="Freyermuth S.K."/>
            <person name="Kerfeld C.A."/>
        </authorList>
    </citation>
    <scope>NUCLEOTIDE SEQUENCE [LARGE SCALE GENOMIC DNA]</scope>
    <source>
        <strain evidence="26 27">JR-2</strain>
    </source>
</reference>
<evidence type="ECO:0000256" key="15">
    <source>
        <dbReference type="ARBA" id="ARBA00022909"/>
    </source>
</evidence>
<dbReference type="InterPro" id="IPR036615">
    <property type="entry name" value="Mur_ligase_C_dom_sf"/>
</dbReference>
<dbReference type="RefSeq" id="WP_128384607.1">
    <property type="nucleotide sequence ID" value="NZ_CP035033.1"/>
</dbReference>
<comment type="similarity">
    <text evidence="5 23">Belongs to the folylpolyglutamate synthase family.</text>
</comment>
<dbReference type="AlphaFoldDB" id="A0A410H235"/>
<dbReference type="Proteomes" id="UP000285478">
    <property type="component" value="Chromosome"/>
</dbReference>
<dbReference type="InterPro" id="IPR036565">
    <property type="entry name" value="Mur-like_cat_sf"/>
</dbReference>
<dbReference type="InterPro" id="IPR013221">
    <property type="entry name" value="Mur_ligase_cen"/>
</dbReference>
<evidence type="ECO:0000256" key="9">
    <source>
        <dbReference type="ARBA" id="ARBA00019357"/>
    </source>
</evidence>
<dbReference type="GO" id="GO:0046654">
    <property type="term" value="P:tetrahydrofolate biosynthetic process"/>
    <property type="evidence" value="ECO:0007669"/>
    <property type="project" value="UniProtKB-UniPathway"/>
</dbReference>
<evidence type="ECO:0000256" key="20">
    <source>
        <dbReference type="ARBA" id="ARBA00047808"/>
    </source>
</evidence>
<accession>A0A410H235</accession>
<dbReference type="Pfam" id="PF02875">
    <property type="entry name" value="Mur_ligase_C"/>
    <property type="match status" value="1"/>
</dbReference>
<keyword evidence="10 23" id="KW-0436">Ligase</keyword>
<evidence type="ECO:0000256" key="19">
    <source>
        <dbReference type="ARBA" id="ARBA00047493"/>
    </source>
</evidence>
<evidence type="ECO:0000259" key="24">
    <source>
        <dbReference type="Pfam" id="PF02875"/>
    </source>
</evidence>
<evidence type="ECO:0000256" key="11">
    <source>
        <dbReference type="ARBA" id="ARBA00022723"/>
    </source>
</evidence>
<evidence type="ECO:0000256" key="17">
    <source>
        <dbReference type="ARBA" id="ARBA00030592"/>
    </source>
</evidence>
<dbReference type="PANTHER" id="PTHR11136:SF0">
    <property type="entry name" value="DIHYDROFOLATE SYNTHETASE-RELATED"/>
    <property type="match status" value="1"/>
</dbReference>
<dbReference type="InterPro" id="IPR004101">
    <property type="entry name" value="Mur_ligase_C"/>
</dbReference>
<comment type="catalytic activity">
    <reaction evidence="20">
        <text>10-formyltetrahydrofolyl-(gamma-L-Glu)(n) + L-glutamate + ATP = 10-formyltetrahydrofolyl-(gamma-L-Glu)(n+1) + ADP + phosphate + H(+)</text>
        <dbReference type="Rhea" id="RHEA:51904"/>
        <dbReference type="Rhea" id="RHEA-COMP:13088"/>
        <dbReference type="Rhea" id="RHEA-COMP:14300"/>
        <dbReference type="ChEBI" id="CHEBI:15378"/>
        <dbReference type="ChEBI" id="CHEBI:29985"/>
        <dbReference type="ChEBI" id="CHEBI:30616"/>
        <dbReference type="ChEBI" id="CHEBI:43474"/>
        <dbReference type="ChEBI" id="CHEBI:134413"/>
        <dbReference type="ChEBI" id="CHEBI:456216"/>
        <dbReference type="EC" id="6.3.2.17"/>
    </reaction>
</comment>
<evidence type="ECO:0000256" key="23">
    <source>
        <dbReference type="PIRNR" id="PIRNR001563"/>
    </source>
</evidence>